<dbReference type="Gene3D" id="2.60.120.330">
    <property type="entry name" value="B-lactam Antibiotic, Isopenicillin N Synthase, Chain"/>
    <property type="match status" value="1"/>
</dbReference>
<evidence type="ECO:0000313" key="1">
    <source>
        <dbReference type="EMBL" id="KAI7837221.1"/>
    </source>
</evidence>
<proteinExistence type="predicted"/>
<evidence type="ECO:0008006" key="3">
    <source>
        <dbReference type="Google" id="ProtNLM"/>
    </source>
</evidence>
<protein>
    <recommendedName>
        <fullName evidence="3">Fe2OG dioxygenase domain-containing protein</fullName>
    </recommendedName>
</protein>
<dbReference type="SUPFAM" id="SSF51197">
    <property type="entry name" value="Clavaminate synthase-like"/>
    <property type="match status" value="1"/>
</dbReference>
<accession>A0AAD5DHX8</accession>
<reference evidence="1" key="1">
    <citation type="submission" date="2020-11" db="EMBL/GenBank/DDBJ databases">
        <title>Chlorella ohadii genome sequencing and assembly.</title>
        <authorList>
            <person name="Murik O."/>
            <person name="Treves H."/>
            <person name="Kedem I."/>
            <person name="Shotland Y."/>
            <person name="Kaplan A."/>
        </authorList>
    </citation>
    <scope>NUCLEOTIDE SEQUENCE</scope>
    <source>
        <strain evidence="1">1</strain>
    </source>
</reference>
<gene>
    <name evidence="1" type="ORF">COHA_008947</name>
</gene>
<dbReference type="AlphaFoldDB" id="A0AAD5DHX8"/>
<dbReference type="InterPro" id="IPR027443">
    <property type="entry name" value="IPNS-like_sf"/>
</dbReference>
<organism evidence="1 2">
    <name type="scientific">Chlorella ohadii</name>
    <dbReference type="NCBI Taxonomy" id="2649997"/>
    <lineage>
        <taxon>Eukaryota</taxon>
        <taxon>Viridiplantae</taxon>
        <taxon>Chlorophyta</taxon>
        <taxon>core chlorophytes</taxon>
        <taxon>Trebouxiophyceae</taxon>
        <taxon>Chlorellales</taxon>
        <taxon>Chlorellaceae</taxon>
        <taxon>Chlorella clade</taxon>
        <taxon>Chlorella</taxon>
    </lineage>
</organism>
<sequence length="422" mass="43921">MSSGGVAALPSSAVAPLPTWQASTGTSGPLAPWRPPVVDIAALAAAPDGAERLAAAIAAAPEGVLLLSNALSAPFGAIGKLFDRVTPQAGARASAAYQAGTSRLVWKDAHGEGRAEPTRIAVGGIAATALTGGDALDGRTLFTQPVNRPVRWLSNNSTLFPFNRGGPHVDYKRVIDLSPHRADDVTSADPDLAAELGQPLEQALGFFGAAQQTYGPLLLAALSQATGGKCASLPQLPICGGGSTPSEMVDYGARALHADAAEAAAPHCSAHRDFGPATLIWAGGEGLEVKVGGAWRRLPRPSPGTAVLLFGICTAWRSNERIPAAEHRVADAPAATASHRRLSAVLFVGLRDDALLAAALVSPEERPIYRTVRVGDVGPTVRRKWSWREGSVTAEEAAAEVAERALFRSQEELIAARYKLQY</sequence>
<comment type="caution">
    <text evidence="1">The sequence shown here is derived from an EMBL/GenBank/DDBJ whole genome shotgun (WGS) entry which is preliminary data.</text>
</comment>
<evidence type="ECO:0000313" key="2">
    <source>
        <dbReference type="Proteomes" id="UP001205105"/>
    </source>
</evidence>
<dbReference type="EMBL" id="JADXDR010000160">
    <property type="protein sequence ID" value="KAI7837221.1"/>
    <property type="molecule type" value="Genomic_DNA"/>
</dbReference>
<dbReference type="Proteomes" id="UP001205105">
    <property type="component" value="Unassembled WGS sequence"/>
</dbReference>
<name>A0AAD5DHX8_9CHLO</name>
<keyword evidence="2" id="KW-1185">Reference proteome</keyword>